<dbReference type="OrthoDB" id="6381099at2759"/>
<sequence length="97" mass="11092">MLWNQTVLLRITSKQLLKSLELLHQQDHVSNADSTCLTFLIEQLKLLDVDKHGRRYSPKLLVFSNILFSVSSAAYQRVLETNSLALPSIIQSKRRGL</sequence>
<gene>
    <name evidence="1" type="ORF">BOX15_Mlig022197g1</name>
</gene>
<keyword evidence="2" id="KW-1185">Reference proteome</keyword>
<evidence type="ECO:0000313" key="2">
    <source>
        <dbReference type="Proteomes" id="UP000215902"/>
    </source>
</evidence>
<reference evidence="1 2" key="1">
    <citation type="submission" date="2017-06" db="EMBL/GenBank/DDBJ databases">
        <title>A platform for efficient transgenesis in Macrostomum lignano, a flatworm model organism for stem cell research.</title>
        <authorList>
            <person name="Berezikov E."/>
        </authorList>
    </citation>
    <scope>NUCLEOTIDE SEQUENCE [LARGE SCALE GENOMIC DNA]</scope>
    <source>
        <strain evidence="1">DV1</strain>
        <tissue evidence="1">Whole organism</tissue>
    </source>
</reference>
<dbReference type="Proteomes" id="UP000215902">
    <property type="component" value="Unassembled WGS sequence"/>
</dbReference>
<dbReference type="AlphaFoldDB" id="A0A267GKK6"/>
<organism evidence="1 2">
    <name type="scientific">Macrostomum lignano</name>
    <dbReference type="NCBI Taxonomy" id="282301"/>
    <lineage>
        <taxon>Eukaryota</taxon>
        <taxon>Metazoa</taxon>
        <taxon>Spiralia</taxon>
        <taxon>Lophotrochozoa</taxon>
        <taxon>Platyhelminthes</taxon>
        <taxon>Rhabditophora</taxon>
        <taxon>Macrostomorpha</taxon>
        <taxon>Macrostomida</taxon>
        <taxon>Macrostomidae</taxon>
        <taxon>Macrostomum</taxon>
    </lineage>
</organism>
<comment type="caution">
    <text evidence="1">The sequence shown here is derived from an EMBL/GenBank/DDBJ whole genome shotgun (WGS) entry which is preliminary data.</text>
</comment>
<evidence type="ECO:0000313" key="1">
    <source>
        <dbReference type="EMBL" id="PAA86561.1"/>
    </source>
</evidence>
<name>A0A267GKK6_9PLAT</name>
<protein>
    <submittedName>
        <fullName evidence="1">Uncharacterized protein</fullName>
    </submittedName>
</protein>
<accession>A0A267GKK6</accession>
<dbReference type="EMBL" id="NIVC01000274">
    <property type="protein sequence ID" value="PAA86561.1"/>
    <property type="molecule type" value="Genomic_DNA"/>
</dbReference>
<proteinExistence type="predicted"/>